<reference evidence="2" key="1">
    <citation type="submission" date="2020-11" db="EMBL/GenBank/DDBJ databases">
        <authorList>
            <consortium name="DOE Joint Genome Institute"/>
            <person name="Ahrendt S."/>
            <person name="Riley R."/>
            <person name="Andreopoulos W."/>
            <person name="Labutti K."/>
            <person name="Pangilinan J."/>
            <person name="Ruiz-Duenas F.J."/>
            <person name="Barrasa J.M."/>
            <person name="Sanchez-Garcia M."/>
            <person name="Camarero S."/>
            <person name="Miyauchi S."/>
            <person name="Serrano A."/>
            <person name="Linde D."/>
            <person name="Babiker R."/>
            <person name="Drula E."/>
            <person name="Ayuso-Fernandez I."/>
            <person name="Pacheco R."/>
            <person name="Padilla G."/>
            <person name="Ferreira P."/>
            <person name="Barriuso J."/>
            <person name="Kellner H."/>
            <person name="Castanera R."/>
            <person name="Alfaro M."/>
            <person name="Ramirez L."/>
            <person name="Pisabarro A.G."/>
            <person name="Kuo A."/>
            <person name="Tritt A."/>
            <person name="Lipzen A."/>
            <person name="He G."/>
            <person name="Yan M."/>
            <person name="Ng V."/>
            <person name="Cullen D."/>
            <person name="Martin F."/>
            <person name="Rosso M.-N."/>
            <person name="Henrissat B."/>
            <person name="Hibbett D."/>
            <person name="Martinez A.T."/>
            <person name="Grigoriev I.V."/>
        </authorList>
    </citation>
    <scope>NUCLEOTIDE SEQUENCE</scope>
    <source>
        <strain evidence="2">ATCC 90797</strain>
    </source>
</reference>
<dbReference type="OrthoDB" id="2640446at2759"/>
<feature type="compositionally biased region" description="Basic and acidic residues" evidence="1">
    <location>
        <begin position="134"/>
        <end position="143"/>
    </location>
</feature>
<dbReference type="AlphaFoldDB" id="A0A9P5ZX96"/>
<evidence type="ECO:0000313" key="3">
    <source>
        <dbReference type="Proteomes" id="UP000807025"/>
    </source>
</evidence>
<dbReference type="EMBL" id="MU154573">
    <property type="protein sequence ID" value="KAF9494370.1"/>
    <property type="molecule type" value="Genomic_DNA"/>
</dbReference>
<evidence type="ECO:0000313" key="2">
    <source>
        <dbReference type="EMBL" id="KAF9494370.1"/>
    </source>
</evidence>
<protein>
    <submittedName>
        <fullName evidence="2">Uncharacterized protein</fullName>
    </submittedName>
</protein>
<keyword evidence="3" id="KW-1185">Reference proteome</keyword>
<feature type="region of interest" description="Disordered" evidence="1">
    <location>
        <begin position="115"/>
        <end position="206"/>
    </location>
</feature>
<comment type="caution">
    <text evidence="2">The sequence shown here is derived from an EMBL/GenBank/DDBJ whole genome shotgun (WGS) entry which is preliminary data.</text>
</comment>
<feature type="compositionally biased region" description="Pro residues" evidence="1">
    <location>
        <begin position="184"/>
        <end position="193"/>
    </location>
</feature>
<gene>
    <name evidence="2" type="ORF">BDN71DRAFT_1431750</name>
</gene>
<name>A0A9P5ZX96_PLEER</name>
<sequence>MDDATHFTHLHLMCTKDEVFTHYKTFEAWATTQLDVQAVLHALDGSTPYQAVFKRKPNLFKIREWGKTAWVRIEGDGDKLKGQVKKGCWIGIDEAIEGENEGGGVTPIVINLESATPDAQDKPKAPTVPLPLPPDDRKPHIDEPVDMPETPQHLEAKASQPEAPVSHDLLDGKGTYTHCRNAPKLPPGVPMPDPKPDPPEKEVFEEEGSAAWMMEVEDEVALVVEMSQIKGLEPQMYNEVKKQPDWPL</sequence>
<accession>A0A9P5ZX96</accession>
<evidence type="ECO:0000256" key="1">
    <source>
        <dbReference type="SAM" id="MobiDB-lite"/>
    </source>
</evidence>
<dbReference type="Proteomes" id="UP000807025">
    <property type="component" value="Unassembled WGS sequence"/>
</dbReference>
<proteinExistence type="predicted"/>
<organism evidence="2 3">
    <name type="scientific">Pleurotus eryngii</name>
    <name type="common">Boletus of the steppes</name>
    <dbReference type="NCBI Taxonomy" id="5323"/>
    <lineage>
        <taxon>Eukaryota</taxon>
        <taxon>Fungi</taxon>
        <taxon>Dikarya</taxon>
        <taxon>Basidiomycota</taxon>
        <taxon>Agaricomycotina</taxon>
        <taxon>Agaricomycetes</taxon>
        <taxon>Agaricomycetidae</taxon>
        <taxon>Agaricales</taxon>
        <taxon>Pleurotineae</taxon>
        <taxon>Pleurotaceae</taxon>
        <taxon>Pleurotus</taxon>
    </lineage>
</organism>